<dbReference type="Pfam" id="PF14501">
    <property type="entry name" value="HATPase_c_5"/>
    <property type="match status" value="1"/>
</dbReference>
<dbReference type="Pfam" id="PF14689">
    <property type="entry name" value="SPOB_a"/>
    <property type="match status" value="1"/>
</dbReference>
<dbReference type="SUPFAM" id="SSF55874">
    <property type="entry name" value="ATPase domain of HSP90 chaperone/DNA topoisomerase II/histidine kinase"/>
    <property type="match status" value="1"/>
</dbReference>
<dbReference type="InterPro" id="IPR036890">
    <property type="entry name" value="HATPase_C_sf"/>
</dbReference>
<reference evidence="6" key="2">
    <citation type="journal article" date="2021" name="PeerJ">
        <title>Extensive microbial diversity within the chicken gut microbiome revealed by metagenomics and culture.</title>
        <authorList>
            <person name="Gilroy R."/>
            <person name="Ravi A."/>
            <person name="Getino M."/>
            <person name="Pursley I."/>
            <person name="Horton D.L."/>
            <person name="Alikhan N.F."/>
            <person name="Baker D."/>
            <person name="Gharbi K."/>
            <person name="Hall N."/>
            <person name="Watson M."/>
            <person name="Adriaenssens E.M."/>
            <person name="Foster-Nyarko E."/>
            <person name="Jarju S."/>
            <person name="Secka A."/>
            <person name="Antonio M."/>
            <person name="Oren A."/>
            <person name="Chaudhuri R.R."/>
            <person name="La Ragione R."/>
            <person name="Hildebrand F."/>
            <person name="Pallen M.J."/>
        </authorList>
    </citation>
    <scope>NUCLEOTIDE SEQUENCE</scope>
    <source>
        <strain evidence="6">CHK195-11698</strain>
    </source>
</reference>
<keyword evidence="1" id="KW-0597">Phosphoprotein</keyword>
<dbReference type="Proteomes" id="UP000824175">
    <property type="component" value="Unassembled WGS sequence"/>
</dbReference>
<evidence type="ECO:0000256" key="1">
    <source>
        <dbReference type="ARBA" id="ARBA00022553"/>
    </source>
</evidence>
<feature type="domain" description="Sensor histidine kinase NatK-like C-terminal" evidence="4">
    <location>
        <begin position="127"/>
        <end position="229"/>
    </location>
</feature>
<dbReference type="InterPro" id="IPR032834">
    <property type="entry name" value="NatK-like_C"/>
</dbReference>
<evidence type="ECO:0000313" key="7">
    <source>
        <dbReference type="Proteomes" id="UP000824175"/>
    </source>
</evidence>
<protein>
    <submittedName>
        <fullName evidence="6">GHKL domain-containing protein</fullName>
    </submittedName>
</protein>
<dbReference type="Gene3D" id="1.10.287.130">
    <property type="match status" value="1"/>
</dbReference>
<accession>A0A9D1L050</accession>
<dbReference type="GO" id="GO:0042802">
    <property type="term" value="F:identical protein binding"/>
    <property type="evidence" value="ECO:0007669"/>
    <property type="project" value="TreeGrafter"/>
</dbReference>
<evidence type="ECO:0000259" key="5">
    <source>
        <dbReference type="Pfam" id="PF14689"/>
    </source>
</evidence>
<dbReference type="InterPro" id="IPR016120">
    <property type="entry name" value="Sig_transdc_His_kin_SpoOB"/>
</dbReference>
<dbReference type="SUPFAM" id="SSF55890">
    <property type="entry name" value="Sporulation response regulatory protein Spo0B"/>
    <property type="match status" value="1"/>
</dbReference>
<dbReference type="EMBL" id="DVMJ01000002">
    <property type="protein sequence ID" value="HIU12507.1"/>
    <property type="molecule type" value="Genomic_DNA"/>
</dbReference>
<reference evidence="6" key="1">
    <citation type="submission" date="2020-10" db="EMBL/GenBank/DDBJ databases">
        <authorList>
            <person name="Gilroy R."/>
        </authorList>
    </citation>
    <scope>NUCLEOTIDE SEQUENCE</scope>
    <source>
        <strain evidence="6">CHK195-11698</strain>
    </source>
</reference>
<dbReference type="AlphaFoldDB" id="A0A9D1L050"/>
<dbReference type="PANTHER" id="PTHR40448:SF1">
    <property type="entry name" value="TWO-COMPONENT SENSOR HISTIDINE KINASE"/>
    <property type="match status" value="1"/>
</dbReference>
<sequence>MVLFQLLTNHHLTVLKKSYEDRMQDYQNDVLSHQVEEVENIYLKMRGWRHDYHHHMQTLKAYLSQQRYTEALGYLEDLELDLKDVSWLVESGNVRVDAILNSKLSLASNAGIALDYKATVPTQLTVKEIDLCCLLGNLLDNAIESCLKLGDPSERFIRLYIGTFKGQLYISITNATDEVVRKIDADYISHKRGNHGHGLKRIDQVVQKYQGVIRRQNEPGVFVTEIFLPI</sequence>
<gene>
    <name evidence="6" type="ORF">IAD15_00305</name>
</gene>
<organism evidence="6 7">
    <name type="scientific">Candidatus Fimiplasma intestinipullorum</name>
    <dbReference type="NCBI Taxonomy" id="2840825"/>
    <lineage>
        <taxon>Bacteria</taxon>
        <taxon>Bacillati</taxon>
        <taxon>Bacillota</taxon>
        <taxon>Clostridia</taxon>
        <taxon>Eubacteriales</taxon>
        <taxon>Candidatus Fimiplasma</taxon>
    </lineage>
</organism>
<name>A0A9D1L050_9FIRM</name>
<proteinExistence type="predicted"/>
<dbReference type="Gene3D" id="3.30.565.10">
    <property type="entry name" value="Histidine kinase-like ATPase, C-terminal domain"/>
    <property type="match status" value="1"/>
</dbReference>
<keyword evidence="3" id="KW-0418">Kinase</keyword>
<evidence type="ECO:0000313" key="6">
    <source>
        <dbReference type="EMBL" id="HIU12507.1"/>
    </source>
</evidence>
<evidence type="ECO:0000256" key="3">
    <source>
        <dbReference type="ARBA" id="ARBA00022777"/>
    </source>
</evidence>
<dbReference type="GO" id="GO:0000155">
    <property type="term" value="F:phosphorelay sensor kinase activity"/>
    <property type="evidence" value="ECO:0007669"/>
    <property type="project" value="InterPro"/>
</dbReference>
<dbReference type="InterPro" id="IPR039506">
    <property type="entry name" value="SPOB_a"/>
</dbReference>
<dbReference type="PANTHER" id="PTHR40448">
    <property type="entry name" value="TWO-COMPONENT SENSOR HISTIDINE KINASE"/>
    <property type="match status" value="1"/>
</dbReference>
<keyword evidence="2" id="KW-0808">Transferase</keyword>
<evidence type="ECO:0000259" key="4">
    <source>
        <dbReference type="Pfam" id="PF14501"/>
    </source>
</evidence>
<feature type="domain" description="SpoOB alpha-helical" evidence="5">
    <location>
        <begin position="33"/>
        <end position="86"/>
    </location>
</feature>
<comment type="caution">
    <text evidence="6">The sequence shown here is derived from an EMBL/GenBank/DDBJ whole genome shotgun (WGS) entry which is preliminary data.</text>
</comment>
<evidence type="ECO:0000256" key="2">
    <source>
        <dbReference type="ARBA" id="ARBA00022679"/>
    </source>
</evidence>
<dbReference type="CDD" id="cd16935">
    <property type="entry name" value="HATPase_AgrC-ComD-like"/>
    <property type="match status" value="1"/>
</dbReference>